<dbReference type="PANTHER" id="PTHR21716:SF66">
    <property type="entry name" value="TRANSPORT PROTEIN SLL0063-RELATED"/>
    <property type="match status" value="1"/>
</dbReference>
<feature type="transmembrane region" description="Helical" evidence="6">
    <location>
        <begin position="242"/>
        <end position="267"/>
    </location>
</feature>
<proteinExistence type="inferred from homology"/>
<sequence length="368" mass="40453">MTVLENFQKLPPWLRISLLFPLAFLNSWLIFVLLDYFQPLSSLFLAAALLAFLLDLPVRLLTVRGLQRGWAIFLVLAIALILLGMALLVLIPLIINQLSELLINLPQWIKSGNEQLNSLQAWAISHKVALDIDISQIVGETIQKITGILNSLGNQVFSFVGITISTIFNGLILIVLTIFLVITGEKVWDGIFSWLPSPWPEKLKEPIRETFERYFATQAMLAGILSFAQMLVFTILQVPYAILFAVTIGLTTLIPYASGLSIVTISLLLMLQDFWLGFNVLIAAVIVGQINDNIISPRLMGDMTGLNPVWIIVALFVGGKLGGVLGLLIAVPLASVLKATIDNVRAHSQDDAALKLGDHAHNDSLEIS</sequence>
<dbReference type="GO" id="GO:0055085">
    <property type="term" value="P:transmembrane transport"/>
    <property type="evidence" value="ECO:0007669"/>
    <property type="project" value="TreeGrafter"/>
</dbReference>
<dbReference type="Pfam" id="PF01594">
    <property type="entry name" value="AI-2E_transport"/>
    <property type="match status" value="1"/>
</dbReference>
<feature type="transmembrane region" description="Helical" evidence="6">
    <location>
        <begin position="70"/>
        <end position="95"/>
    </location>
</feature>
<reference evidence="7" key="1">
    <citation type="submission" date="2021-04" db="EMBL/GenBank/DDBJ databases">
        <title>Genome sequence of Woronichinia naegeliana from Washington state freshwater lake bloom.</title>
        <authorList>
            <person name="Dreher T.W."/>
        </authorList>
    </citation>
    <scope>NUCLEOTIDE SEQUENCE</scope>
    <source>
        <strain evidence="7">WA131</strain>
    </source>
</reference>
<keyword evidence="4 6" id="KW-1133">Transmembrane helix</keyword>
<protein>
    <submittedName>
        <fullName evidence="7">AI-2E family transporter</fullName>
    </submittedName>
</protein>
<evidence type="ECO:0000256" key="2">
    <source>
        <dbReference type="ARBA" id="ARBA00009773"/>
    </source>
</evidence>
<name>A0A977L1V5_9CYAN</name>
<gene>
    <name evidence="7" type="ORF">KA717_16765</name>
</gene>
<dbReference type="AlphaFoldDB" id="A0A977L1V5"/>
<dbReference type="KEGG" id="wna:KA717_16765"/>
<evidence type="ECO:0000256" key="5">
    <source>
        <dbReference type="ARBA" id="ARBA00023136"/>
    </source>
</evidence>
<evidence type="ECO:0000256" key="1">
    <source>
        <dbReference type="ARBA" id="ARBA00004141"/>
    </source>
</evidence>
<dbReference type="PANTHER" id="PTHR21716">
    <property type="entry name" value="TRANSMEMBRANE PROTEIN"/>
    <property type="match status" value="1"/>
</dbReference>
<keyword evidence="3 6" id="KW-0812">Transmembrane</keyword>
<dbReference type="EMBL" id="CP073041">
    <property type="protein sequence ID" value="UXE64036.1"/>
    <property type="molecule type" value="Genomic_DNA"/>
</dbReference>
<dbReference type="GO" id="GO:0016020">
    <property type="term" value="C:membrane"/>
    <property type="evidence" value="ECO:0007669"/>
    <property type="project" value="UniProtKB-SubCell"/>
</dbReference>
<feature type="transmembrane region" description="Helical" evidence="6">
    <location>
        <begin position="12"/>
        <end position="34"/>
    </location>
</feature>
<comment type="subcellular location">
    <subcellularLocation>
        <location evidence="1">Membrane</location>
        <topology evidence="1">Multi-pass membrane protein</topology>
    </subcellularLocation>
</comment>
<evidence type="ECO:0000313" key="7">
    <source>
        <dbReference type="EMBL" id="UXE64036.1"/>
    </source>
</evidence>
<evidence type="ECO:0000256" key="6">
    <source>
        <dbReference type="SAM" id="Phobius"/>
    </source>
</evidence>
<feature type="transmembrane region" description="Helical" evidence="6">
    <location>
        <begin position="214"/>
        <end position="236"/>
    </location>
</feature>
<feature type="transmembrane region" description="Helical" evidence="6">
    <location>
        <begin position="40"/>
        <end position="58"/>
    </location>
</feature>
<comment type="similarity">
    <text evidence="2">Belongs to the autoinducer-2 exporter (AI-2E) (TC 2.A.86) family.</text>
</comment>
<feature type="transmembrane region" description="Helical" evidence="6">
    <location>
        <begin position="310"/>
        <end position="337"/>
    </location>
</feature>
<organism evidence="7">
    <name type="scientific">Woronichinia naegeliana WA131</name>
    <dbReference type="NCBI Taxonomy" id="2824559"/>
    <lineage>
        <taxon>Bacteria</taxon>
        <taxon>Bacillati</taxon>
        <taxon>Cyanobacteriota</taxon>
        <taxon>Cyanophyceae</taxon>
        <taxon>Synechococcales</taxon>
        <taxon>Coelosphaeriaceae</taxon>
        <taxon>Woronichinia</taxon>
    </lineage>
</organism>
<feature type="transmembrane region" description="Helical" evidence="6">
    <location>
        <begin position="156"/>
        <end position="182"/>
    </location>
</feature>
<evidence type="ECO:0000256" key="3">
    <source>
        <dbReference type="ARBA" id="ARBA00022692"/>
    </source>
</evidence>
<dbReference type="Proteomes" id="UP001065613">
    <property type="component" value="Chromosome"/>
</dbReference>
<accession>A0A977L1V5</accession>
<dbReference type="InterPro" id="IPR002549">
    <property type="entry name" value="AI-2E-like"/>
</dbReference>
<evidence type="ECO:0000256" key="4">
    <source>
        <dbReference type="ARBA" id="ARBA00022989"/>
    </source>
</evidence>
<keyword evidence="5 6" id="KW-0472">Membrane</keyword>
<feature type="transmembrane region" description="Helical" evidence="6">
    <location>
        <begin position="274"/>
        <end position="290"/>
    </location>
</feature>